<dbReference type="InterPro" id="IPR045114">
    <property type="entry name" value="Csn12-like"/>
</dbReference>
<proteinExistence type="inferred from homology"/>
<feature type="domain" description="PCI" evidence="2">
    <location>
        <begin position="116"/>
        <end position="302"/>
    </location>
</feature>
<evidence type="ECO:0000313" key="3">
    <source>
        <dbReference type="EMBL" id="RKP17964.1"/>
    </source>
</evidence>
<dbReference type="InterPro" id="IPR036388">
    <property type="entry name" value="WH-like_DNA-bd_sf"/>
</dbReference>
<reference evidence="4" key="1">
    <citation type="journal article" date="2018" name="Nat. Microbiol.">
        <title>Leveraging single-cell genomics to expand the fungal tree of life.</title>
        <authorList>
            <person name="Ahrendt S.R."/>
            <person name="Quandt C.A."/>
            <person name="Ciobanu D."/>
            <person name="Clum A."/>
            <person name="Salamov A."/>
            <person name="Andreopoulos B."/>
            <person name="Cheng J.F."/>
            <person name="Woyke T."/>
            <person name="Pelin A."/>
            <person name="Henrissat B."/>
            <person name="Reynolds N.K."/>
            <person name="Benny G.L."/>
            <person name="Smith M.E."/>
            <person name="James T.Y."/>
            <person name="Grigoriev I.V."/>
        </authorList>
    </citation>
    <scope>NUCLEOTIDE SEQUENCE [LARGE SCALE GENOMIC DNA]</scope>
    <source>
        <strain evidence="4">CSF55</strain>
    </source>
</reference>
<evidence type="ECO:0000313" key="4">
    <source>
        <dbReference type="Proteomes" id="UP000281549"/>
    </source>
</evidence>
<dbReference type="InterPro" id="IPR000717">
    <property type="entry name" value="PCI_dom"/>
</dbReference>
<organism evidence="3 4">
    <name type="scientific">Rozella allomycis (strain CSF55)</name>
    <dbReference type="NCBI Taxonomy" id="988480"/>
    <lineage>
        <taxon>Eukaryota</taxon>
        <taxon>Fungi</taxon>
        <taxon>Fungi incertae sedis</taxon>
        <taxon>Cryptomycota</taxon>
        <taxon>Cryptomycota incertae sedis</taxon>
        <taxon>Rozella</taxon>
    </lineage>
</organism>
<dbReference type="GO" id="GO:0006368">
    <property type="term" value="P:transcription elongation by RNA polymerase II"/>
    <property type="evidence" value="ECO:0007669"/>
    <property type="project" value="TreeGrafter"/>
</dbReference>
<dbReference type="Pfam" id="PF01399">
    <property type="entry name" value="PCI"/>
    <property type="match status" value="1"/>
</dbReference>
<dbReference type="Gene3D" id="1.10.10.10">
    <property type="entry name" value="Winged helix-like DNA-binding domain superfamily/Winged helix DNA-binding domain"/>
    <property type="match status" value="1"/>
</dbReference>
<comment type="similarity">
    <text evidence="1">Belongs to the CSN12 family.</text>
</comment>
<accession>A0A4P9YFC5</accession>
<feature type="non-terminal residue" evidence="3">
    <location>
        <position position="1"/>
    </location>
</feature>
<evidence type="ECO:0000259" key="2">
    <source>
        <dbReference type="PROSITE" id="PS50250"/>
    </source>
</evidence>
<dbReference type="AlphaFoldDB" id="A0A4P9YFC5"/>
<dbReference type="PANTHER" id="PTHR12732:SF0">
    <property type="entry name" value="PCI DOMAIN-CONTAINING PROTEIN 2"/>
    <property type="match status" value="1"/>
</dbReference>
<dbReference type="GO" id="GO:0070390">
    <property type="term" value="C:transcription export complex 2"/>
    <property type="evidence" value="ECO:0007669"/>
    <property type="project" value="TreeGrafter"/>
</dbReference>
<dbReference type="GO" id="GO:0000973">
    <property type="term" value="P:post-transcriptional tethering of RNA polymerase II gene DNA at nuclear periphery"/>
    <property type="evidence" value="ECO:0007669"/>
    <property type="project" value="TreeGrafter"/>
</dbReference>
<gene>
    <name evidence="3" type="ORF">ROZALSC1DRAFT_725</name>
</gene>
<sequence>FTNSETGWEVPVLKVLLTNLYYLSLEFQRVNQGKENANECLEDASRIILRFFTTCLSDKSGIRLSKRKGLLLTMNFLFSIYFKLNNLRLCNNIIRAFQLQSEISLLDYPKSEQILFRYLYGKILLNQHNYKEAEVHLEYAYRHCNKSSMKNKREILIYLLVIKVMHGVKPTDQLLLKYNLSIHFFKLIKAIFEGNVQLFEEAIAENIQFYIKKEIYLLIQMQMKDILYRNLFKKIYIVISKSTNMEYRLPIKSIVFILRQLNIPAADLDSIECKIATMINNGFIRGYISHEKSMVVLSKKNSFPSI</sequence>
<name>A0A4P9YFC5_ROZAC</name>
<feature type="non-terminal residue" evidence="3">
    <location>
        <position position="306"/>
    </location>
</feature>
<protein>
    <recommendedName>
        <fullName evidence="2">PCI domain-containing protein</fullName>
    </recommendedName>
</protein>
<dbReference type="GO" id="GO:0003723">
    <property type="term" value="F:RNA binding"/>
    <property type="evidence" value="ECO:0007669"/>
    <property type="project" value="InterPro"/>
</dbReference>
<dbReference type="GO" id="GO:0003690">
    <property type="term" value="F:double-stranded DNA binding"/>
    <property type="evidence" value="ECO:0007669"/>
    <property type="project" value="InterPro"/>
</dbReference>
<dbReference type="SMART" id="SM00753">
    <property type="entry name" value="PAM"/>
    <property type="match status" value="1"/>
</dbReference>
<dbReference type="PROSITE" id="PS50250">
    <property type="entry name" value="PCI"/>
    <property type="match status" value="1"/>
</dbReference>
<dbReference type="GO" id="GO:0016973">
    <property type="term" value="P:poly(A)+ mRNA export from nucleus"/>
    <property type="evidence" value="ECO:0007669"/>
    <property type="project" value="TreeGrafter"/>
</dbReference>
<dbReference type="Proteomes" id="UP000281549">
    <property type="component" value="Unassembled WGS sequence"/>
</dbReference>
<dbReference type="EMBL" id="ML005609">
    <property type="protein sequence ID" value="RKP17964.1"/>
    <property type="molecule type" value="Genomic_DNA"/>
</dbReference>
<evidence type="ECO:0000256" key="1">
    <source>
        <dbReference type="ARBA" id="ARBA00025771"/>
    </source>
</evidence>
<dbReference type="PANTHER" id="PTHR12732">
    <property type="entry name" value="UNCHARACTERIZED PROTEASOME COMPONENT REGION PCI-CONTAINING"/>
    <property type="match status" value="1"/>
</dbReference>